<protein>
    <recommendedName>
        <fullName evidence="2">peptide-methionine (R)-S-oxide reductase</fullName>
        <ecNumber evidence="2">1.8.4.12</ecNumber>
    </recommendedName>
</protein>
<organism evidence="8 9">
    <name type="scientific">Campylobacter aviculae</name>
    <dbReference type="NCBI Taxonomy" id="2510190"/>
    <lineage>
        <taxon>Bacteria</taxon>
        <taxon>Pseudomonadati</taxon>
        <taxon>Campylobacterota</taxon>
        <taxon>Epsilonproteobacteria</taxon>
        <taxon>Campylobacterales</taxon>
        <taxon>Campylobacteraceae</taxon>
        <taxon>Campylobacter</taxon>
    </lineage>
</organism>
<keyword evidence="5 8" id="KW-0560">Oxidoreductase</keyword>
<evidence type="ECO:0000259" key="7">
    <source>
        <dbReference type="PROSITE" id="PS51790"/>
    </source>
</evidence>
<keyword evidence="3" id="KW-0479">Metal-binding</keyword>
<evidence type="ECO:0000313" key="8">
    <source>
        <dbReference type="EMBL" id="TKX33073.1"/>
    </source>
</evidence>
<reference evidence="8 9" key="1">
    <citation type="submission" date="2018-05" db="EMBL/GenBank/DDBJ databases">
        <title>Novel Campyloabacter and Helicobacter Species and Strains.</title>
        <authorList>
            <person name="Mannion A.J."/>
            <person name="Shen Z."/>
            <person name="Fox J.G."/>
        </authorList>
    </citation>
    <scope>NUCLEOTIDE SEQUENCE [LARGE SCALE GENOMIC DNA]</scope>
    <source>
        <strain evidence="9">MIT17-670</strain>
    </source>
</reference>
<evidence type="ECO:0000256" key="3">
    <source>
        <dbReference type="ARBA" id="ARBA00022723"/>
    </source>
</evidence>
<dbReference type="GO" id="GO:0033743">
    <property type="term" value="F:peptide-methionine (R)-S-oxide reductase activity"/>
    <property type="evidence" value="ECO:0007669"/>
    <property type="project" value="UniProtKB-EC"/>
</dbReference>
<name>A0A4U7BLX3_9BACT</name>
<comment type="caution">
    <text evidence="8">The sequence shown here is derived from an EMBL/GenBank/DDBJ whole genome shotgun (WGS) entry which is preliminary data.</text>
</comment>
<evidence type="ECO:0000256" key="2">
    <source>
        <dbReference type="ARBA" id="ARBA00012499"/>
    </source>
</evidence>
<evidence type="ECO:0000313" key="9">
    <source>
        <dbReference type="Proteomes" id="UP000310353"/>
    </source>
</evidence>
<evidence type="ECO:0000256" key="5">
    <source>
        <dbReference type="ARBA" id="ARBA00023002"/>
    </source>
</evidence>
<dbReference type="Pfam" id="PF01641">
    <property type="entry name" value="SelR"/>
    <property type="match status" value="1"/>
</dbReference>
<gene>
    <name evidence="8" type="ORF">CQA76_00130</name>
</gene>
<evidence type="ECO:0000256" key="4">
    <source>
        <dbReference type="ARBA" id="ARBA00022833"/>
    </source>
</evidence>
<accession>A0A4U7BLX3</accession>
<dbReference type="EMBL" id="NXMA01000001">
    <property type="protein sequence ID" value="TKX33073.1"/>
    <property type="molecule type" value="Genomic_DNA"/>
</dbReference>
<dbReference type="GO" id="GO:0030091">
    <property type="term" value="P:protein repair"/>
    <property type="evidence" value="ECO:0007669"/>
    <property type="project" value="InterPro"/>
</dbReference>
<dbReference type="InterPro" id="IPR011057">
    <property type="entry name" value="Mss4-like_sf"/>
</dbReference>
<dbReference type="OrthoDB" id="4174719at2"/>
<dbReference type="Proteomes" id="UP000310353">
    <property type="component" value="Unassembled WGS sequence"/>
</dbReference>
<feature type="domain" description="MsrB" evidence="7">
    <location>
        <begin position="1"/>
        <end position="117"/>
    </location>
</feature>
<dbReference type="PROSITE" id="PS51790">
    <property type="entry name" value="MSRB"/>
    <property type="match status" value="1"/>
</dbReference>
<proteinExistence type="predicted"/>
<dbReference type="NCBIfam" id="NF004036">
    <property type="entry name" value="PRK05508.1"/>
    <property type="match status" value="1"/>
</dbReference>
<dbReference type="GO" id="GO:0046872">
    <property type="term" value="F:metal ion binding"/>
    <property type="evidence" value="ECO:0007669"/>
    <property type="project" value="UniProtKB-KW"/>
</dbReference>
<sequence>MKKLNEEERRVILLKATEAPFSGKYNDFYEKGSYHCKQCGFKLYRSEDKFKSGCGWPSFDDEIQGAIKRVPDKDGIRTEIVCANCNGHLGHIFLGEGFTKKNVRHCVNSISLEFVKG</sequence>
<dbReference type="NCBIfam" id="TIGR00357">
    <property type="entry name" value="peptide-methionine (R)-S-oxide reductase MsrB"/>
    <property type="match status" value="1"/>
</dbReference>
<dbReference type="PANTHER" id="PTHR46081:SF8">
    <property type="entry name" value="PEPTIDE METHIONINE SULFOXIDE REDUCTASE 2"/>
    <property type="match status" value="1"/>
</dbReference>
<keyword evidence="9" id="KW-1185">Reference proteome</keyword>
<dbReference type="InterPro" id="IPR002579">
    <property type="entry name" value="Met_Sox_Rdtase_MsrB_dom"/>
</dbReference>
<dbReference type="RefSeq" id="WP_137621430.1">
    <property type="nucleotide sequence ID" value="NZ_NXMA01000001.1"/>
</dbReference>
<comment type="catalytic activity">
    <reaction evidence="6">
        <text>L-methionyl-[protein] + [thioredoxin]-disulfide + H2O = L-methionyl-(R)-S-oxide-[protein] + [thioredoxin]-dithiol</text>
        <dbReference type="Rhea" id="RHEA:24164"/>
        <dbReference type="Rhea" id="RHEA-COMP:10698"/>
        <dbReference type="Rhea" id="RHEA-COMP:10700"/>
        <dbReference type="Rhea" id="RHEA-COMP:12313"/>
        <dbReference type="Rhea" id="RHEA-COMP:12314"/>
        <dbReference type="ChEBI" id="CHEBI:15377"/>
        <dbReference type="ChEBI" id="CHEBI:16044"/>
        <dbReference type="ChEBI" id="CHEBI:29950"/>
        <dbReference type="ChEBI" id="CHEBI:45764"/>
        <dbReference type="ChEBI" id="CHEBI:50058"/>
        <dbReference type="EC" id="1.8.4.12"/>
    </reaction>
</comment>
<evidence type="ECO:0000256" key="1">
    <source>
        <dbReference type="ARBA" id="ARBA00001947"/>
    </source>
</evidence>
<keyword evidence="4" id="KW-0862">Zinc</keyword>
<dbReference type="InterPro" id="IPR028427">
    <property type="entry name" value="Met_Sox_Rdtase_MsrB"/>
</dbReference>
<dbReference type="Gene3D" id="2.170.150.20">
    <property type="entry name" value="Peptide methionine sulfoxide reductase"/>
    <property type="match status" value="1"/>
</dbReference>
<evidence type="ECO:0000256" key="6">
    <source>
        <dbReference type="ARBA" id="ARBA00048488"/>
    </source>
</evidence>
<comment type="cofactor">
    <cofactor evidence="1">
        <name>Zn(2+)</name>
        <dbReference type="ChEBI" id="CHEBI:29105"/>
    </cofactor>
</comment>
<dbReference type="SUPFAM" id="SSF51316">
    <property type="entry name" value="Mss4-like"/>
    <property type="match status" value="1"/>
</dbReference>
<dbReference type="PANTHER" id="PTHR46081">
    <property type="entry name" value="PEPTIDE METHIONINE SULFOXIDE REDUCTASE 2"/>
    <property type="match status" value="1"/>
</dbReference>
<dbReference type="EC" id="1.8.4.12" evidence="2"/>
<dbReference type="AlphaFoldDB" id="A0A4U7BLX3"/>
<dbReference type="GO" id="GO:0006979">
    <property type="term" value="P:response to oxidative stress"/>
    <property type="evidence" value="ECO:0007669"/>
    <property type="project" value="InterPro"/>
</dbReference>